<dbReference type="InterPro" id="IPR052980">
    <property type="entry name" value="Crinkler_effector"/>
</dbReference>
<comment type="caution">
    <text evidence="1">The sequence shown here is derived from an EMBL/GenBank/DDBJ whole genome shotgun (WGS) entry which is preliminary data.</text>
</comment>
<keyword evidence="2" id="KW-1185">Reference proteome</keyword>
<organism evidence="1 2">
    <name type="scientific">Diversispora epigaea</name>
    <dbReference type="NCBI Taxonomy" id="1348612"/>
    <lineage>
        <taxon>Eukaryota</taxon>
        <taxon>Fungi</taxon>
        <taxon>Fungi incertae sedis</taxon>
        <taxon>Mucoromycota</taxon>
        <taxon>Glomeromycotina</taxon>
        <taxon>Glomeromycetes</taxon>
        <taxon>Diversisporales</taxon>
        <taxon>Diversisporaceae</taxon>
        <taxon>Diversispora</taxon>
    </lineage>
</organism>
<dbReference type="STRING" id="1348612.A0A397IQY8"/>
<dbReference type="OrthoDB" id="19861at2759"/>
<dbReference type="PANTHER" id="PTHR33129">
    <property type="entry name" value="PROTEIN KINASE DOMAIN-CONTAINING PROTEIN-RELATED"/>
    <property type="match status" value="1"/>
</dbReference>
<dbReference type="EMBL" id="PQFF01000189">
    <property type="protein sequence ID" value="RHZ76166.1"/>
    <property type="molecule type" value="Genomic_DNA"/>
</dbReference>
<dbReference type="AlphaFoldDB" id="A0A397IQY8"/>
<dbReference type="InterPro" id="IPR013761">
    <property type="entry name" value="SAM/pointed_sf"/>
</dbReference>
<evidence type="ECO:0000313" key="1">
    <source>
        <dbReference type="EMBL" id="RHZ76166.1"/>
    </source>
</evidence>
<evidence type="ECO:0000313" key="2">
    <source>
        <dbReference type="Proteomes" id="UP000266861"/>
    </source>
</evidence>
<accession>A0A397IQY8</accession>
<dbReference type="PANTHER" id="PTHR33129:SF1">
    <property type="entry name" value="ATP-BINDING PROTEIN"/>
    <property type="match status" value="1"/>
</dbReference>
<evidence type="ECO:0008006" key="3">
    <source>
        <dbReference type="Google" id="ProtNLM"/>
    </source>
</evidence>
<reference evidence="1 2" key="1">
    <citation type="submission" date="2018-08" db="EMBL/GenBank/DDBJ databases">
        <title>Genome and evolution of the arbuscular mycorrhizal fungus Diversispora epigaea (formerly Glomus versiforme) and its bacterial endosymbionts.</title>
        <authorList>
            <person name="Sun X."/>
            <person name="Fei Z."/>
            <person name="Harrison M."/>
        </authorList>
    </citation>
    <scope>NUCLEOTIDE SEQUENCE [LARGE SCALE GENOMIC DNA]</scope>
    <source>
        <strain evidence="1 2">IT104</strain>
    </source>
</reference>
<gene>
    <name evidence="1" type="ORF">Glove_202g84</name>
</gene>
<name>A0A397IQY8_9GLOM</name>
<sequence length="619" mass="71881">MSEQSISTTKQKSASEVVRKYNTEQLIAFFREKEDLQLDDDDYAILRKEKITGRAFFNTTKQEYKDYGMKGGPASVLTDFAKEIKGEHPVVVDPSRSIKKQKLGNPLFTNILEVILDLRKTLPESLRKEEQEESTSIDTNLIQHPCKKPLAVIKEHVLYVRKSYRDLYHIITNENCDPKHLVSGTSGVGKSCFLIYLLIQLLCNKTDVTVIFKPFDEDLLYCFEGPNLSIGYFDEFMEKLYNPKAWYLVDGSVPKFVMSKIVISTSSKSIKDKEFQEFAKNVINKFCMPPWSIEELEACRLSVFPEIPQDLMLDLSDEVGGVPRKVLQIPASVIRQKNPNIKNQPVIFNNRDAIKKRSLEHVEEALSKIDDFEKLIQCFSENAQYVELSSHLIYRWPDTFYQEQSFSWASGRIFDKIQKKLDDNKWNNLFLKIRNLDDPSSSRGIMFESYVLHLFKLGNQTFESRRLRENENDPIIYNKLTIATKPTTKYIRYANQLTEYNEEDIIIKPTIRNFSAIDLILTPNCIFQITVSPNHPVKQSELVDIVQNILAYRKSLNAKIFLYFIVPDDIYETFKYQIYITPKKKIGNDLETFQAVTCKSSILNNVEQWVVKIKLEPEI</sequence>
<protein>
    <recommendedName>
        <fullName evidence="3">Crinkler effector protein N-terminal domain-containing protein</fullName>
    </recommendedName>
</protein>
<dbReference type="Proteomes" id="UP000266861">
    <property type="component" value="Unassembled WGS sequence"/>
</dbReference>
<proteinExistence type="predicted"/>
<dbReference type="Gene3D" id="1.10.150.50">
    <property type="entry name" value="Transcription Factor, Ets-1"/>
    <property type="match status" value="1"/>
</dbReference>